<dbReference type="EMBL" id="SHAG01000002">
    <property type="protein sequence ID" value="RZO77514.1"/>
    <property type="molecule type" value="Genomic_DNA"/>
</dbReference>
<evidence type="ECO:0000313" key="11">
    <source>
        <dbReference type="EMBL" id="RZO77514.1"/>
    </source>
</evidence>
<reference evidence="11 12" key="1">
    <citation type="submission" date="2019-02" db="EMBL/GenBank/DDBJ databases">
        <title>Prokaryotic population dynamics and viral predation in marine succession experiment using metagenomics: the confinement effect.</title>
        <authorList>
            <person name="Haro-Moreno J.M."/>
            <person name="Rodriguez-Valera F."/>
            <person name="Lopez-Perez M."/>
        </authorList>
    </citation>
    <scope>NUCLEOTIDE SEQUENCE [LARGE SCALE GENOMIC DNA]</scope>
    <source>
        <strain evidence="11">MED-G157</strain>
    </source>
</reference>
<keyword evidence="6 8" id="KW-0472">Membrane</keyword>
<evidence type="ECO:0000256" key="9">
    <source>
        <dbReference type="NCBIfam" id="TIGR02209"/>
    </source>
</evidence>
<name>A0A520S4Z7_9GAMM</name>
<sequence>MNPLVETFHWLWCGRRIFIVFTGVFLVSSALGVIAASHQTRNMYREIQVLQQEQDNLQSEHEKLLLEQSALANNGRLHQVARDELNMIPPDVTKVILVRKN</sequence>
<evidence type="ECO:0000256" key="4">
    <source>
        <dbReference type="ARBA" id="ARBA00022692"/>
    </source>
</evidence>
<dbReference type="HAMAP" id="MF_00910">
    <property type="entry name" value="FtsL"/>
    <property type="match status" value="1"/>
</dbReference>
<dbReference type="InterPro" id="IPR011922">
    <property type="entry name" value="Cell_div_FtsL"/>
</dbReference>
<dbReference type="NCBIfam" id="TIGR02209">
    <property type="entry name" value="ftsL_broad"/>
    <property type="match status" value="1"/>
</dbReference>
<feature type="coiled-coil region" evidence="10">
    <location>
        <begin position="40"/>
        <end position="67"/>
    </location>
</feature>
<evidence type="ECO:0000313" key="12">
    <source>
        <dbReference type="Proteomes" id="UP000316199"/>
    </source>
</evidence>
<evidence type="ECO:0000256" key="5">
    <source>
        <dbReference type="ARBA" id="ARBA00022989"/>
    </source>
</evidence>
<evidence type="ECO:0000256" key="6">
    <source>
        <dbReference type="ARBA" id="ARBA00023136"/>
    </source>
</evidence>
<evidence type="ECO:0000256" key="1">
    <source>
        <dbReference type="ARBA" id="ARBA00004401"/>
    </source>
</evidence>
<comment type="subcellular location">
    <subcellularLocation>
        <location evidence="8">Cell inner membrane</location>
        <topology evidence="8">Single-pass type II membrane protein</topology>
    </subcellularLocation>
    <subcellularLocation>
        <location evidence="1">Cell membrane</location>
        <topology evidence="1">Single-pass type II membrane protein</topology>
    </subcellularLocation>
    <text evidence="8">Localizes to the division septum where it forms a ring structure.</text>
</comment>
<dbReference type="GO" id="GO:0043093">
    <property type="term" value="P:FtsZ-dependent cytokinesis"/>
    <property type="evidence" value="ECO:0007669"/>
    <property type="project" value="UniProtKB-UniRule"/>
</dbReference>
<feature type="transmembrane region" description="Helical" evidence="8">
    <location>
        <begin position="17"/>
        <end position="36"/>
    </location>
</feature>
<gene>
    <name evidence="8 11" type="primary">ftsL</name>
    <name evidence="11" type="ORF">EVA68_01290</name>
</gene>
<evidence type="ECO:0000256" key="3">
    <source>
        <dbReference type="ARBA" id="ARBA00022618"/>
    </source>
</evidence>
<keyword evidence="2 8" id="KW-1003">Cell membrane</keyword>
<keyword evidence="10" id="KW-0175">Coiled coil</keyword>
<keyword evidence="7 8" id="KW-0131">Cell cycle</keyword>
<evidence type="ECO:0000256" key="7">
    <source>
        <dbReference type="ARBA" id="ARBA00023306"/>
    </source>
</evidence>
<dbReference type="GO" id="GO:0032153">
    <property type="term" value="C:cell division site"/>
    <property type="evidence" value="ECO:0007669"/>
    <property type="project" value="UniProtKB-UniRule"/>
</dbReference>
<evidence type="ECO:0000256" key="8">
    <source>
        <dbReference type="HAMAP-Rule" id="MF_00910"/>
    </source>
</evidence>
<evidence type="ECO:0000256" key="10">
    <source>
        <dbReference type="SAM" id="Coils"/>
    </source>
</evidence>
<keyword evidence="4 8" id="KW-0812">Transmembrane</keyword>
<keyword evidence="5 8" id="KW-1133">Transmembrane helix</keyword>
<protein>
    <recommendedName>
        <fullName evidence="8 9">Cell division protein FtsL</fullName>
    </recommendedName>
</protein>
<keyword evidence="3 8" id="KW-0132">Cell division</keyword>
<comment type="subunit">
    <text evidence="8">Part of a complex composed of FtsB, FtsL and FtsQ.</text>
</comment>
<dbReference type="Proteomes" id="UP000316199">
    <property type="component" value="Unassembled WGS sequence"/>
</dbReference>
<keyword evidence="8" id="KW-0997">Cell inner membrane</keyword>
<organism evidence="11 12">
    <name type="scientific">OM182 bacterium</name>
    <dbReference type="NCBI Taxonomy" id="2510334"/>
    <lineage>
        <taxon>Bacteria</taxon>
        <taxon>Pseudomonadati</taxon>
        <taxon>Pseudomonadota</taxon>
        <taxon>Gammaproteobacteria</taxon>
        <taxon>OMG group</taxon>
        <taxon>OM182 clade</taxon>
    </lineage>
</organism>
<dbReference type="PANTHER" id="PTHR37479:SF1">
    <property type="entry name" value="CELL DIVISION PROTEIN FTSL"/>
    <property type="match status" value="1"/>
</dbReference>
<proteinExistence type="inferred from homology"/>
<dbReference type="Pfam" id="PF04999">
    <property type="entry name" value="FtsL"/>
    <property type="match status" value="1"/>
</dbReference>
<dbReference type="GO" id="GO:0005886">
    <property type="term" value="C:plasma membrane"/>
    <property type="evidence" value="ECO:0007669"/>
    <property type="project" value="UniProtKB-SubCell"/>
</dbReference>
<dbReference type="PANTHER" id="PTHR37479">
    <property type="entry name" value="CELL DIVISION PROTEIN FTSL"/>
    <property type="match status" value="1"/>
</dbReference>
<comment type="function">
    <text evidence="8">Essential cell division protein. May link together the upstream cell division proteins, which are predominantly cytoplasmic, with the downstream cell division proteins, which are predominantly periplasmic.</text>
</comment>
<evidence type="ECO:0000256" key="2">
    <source>
        <dbReference type="ARBA" id="ARBA00022475"/>
    </source>
</evidence>
<accession>A0A520S4Z7</accession>
<comment type="similarity">
    <text evidence="8">Belongs to the FtsL family.</text>
</comment>
<comment type="caution">
    <text evidence="11">The sequence shown here is derived from an EMBL/GenBank/DDBJ whole genome shotgun (WGS) entry which is preliminary data.</text>
</comment>
<dbReference type="AlphaFoldDB" id="A0A520S4Z7"/>